<proteinExistence type="predicted"/>
<dbReference type="EMBL" id="JBHTHU010000005">
    <property type="protein sequence ID" value="MFD0749966.1"/>
    <property type="molecule type" value="Genomic_DNA"/>
</dbReference>
<protein>
    <recommendedName>
        <fullName evidence="4">YXWGXW repeat-containing protein</fullName>
    </recommendedName>
</protein>
<keyword evidence="1" id="KW-0732">Signal</keyword>
<evidence type="ECO:0000313" key="3">
    <source>
        <dbReference type="Proteomes" id="UP001596958"/>
    </source>
</evidence>
<evidence type="ECO:0000313" key="2">
    <source>
        <dbReference type="EMBL" id="MFD0749966.1"/>
    </source>
</evidence>
<evidence type="ECO:0000256" key="1">
    <source>
        <dbReference type="SAM" id="SignalP"/>
    </source>
</evidence>
<feature type="signal peptide" evidence="1">
    <location>
        <begin position="1"/>
        <end position="23"/>
    </location>
</feature>
<keyword evidence="3" id="KW-1185">Reference proteome</keyword>
<accession>A0ABW2YU55</accession>
<name>A0ABW2YU55_9SPHI</name>
<feature type="chain" id="PRO_5045418494" description="YXWGXW repeat-containing protein" evidence="1">
    <location>
        <begin position="24"/>
        <end position="140"/>
    </location>
</feature>
<comment type="caution">
    <text evidence="2">The sequence shown here is derived from an EMBL/GenBank/DDBJ whole genome shotgun (WGS) entry which is preliminary data.</text>
</comment>
<organism evidence="2 3">
    <name type="scientific">Mucilaginibacter calamicampi</name>
    <dbReference type="NCBI Taxonomy" id="1302352"/>
    <lineage>
        <taxon>Bacteria</taxon>
        <taxon>Pseudomonadati</taxon>
        <taxon>Bacteroidota</taxon>
        <taxon>Sphingobacteriia</taxon>
        <taxon>Sphingobacteriales</taxon>
        <taxon>Sphingobacteriaceae</taxon>
        <taxon>Mucilaginibacter</taxon>
    </lineage>
</organism>
<dbReference type="Proteomes" id="UP001596958">
    <property type="component" value="Unassembled WGS sequence"/>
</dbReference>
<gene>
    <name evidence="2" type="ORF">ACFQZS_07425</name>
</gene>
<sequence length="140" mass="16259">MKRNLIIITLLAAGSLFGNKAIAQQAALAPDQNPRYHESANKYRLVADSINLQQGTTVQNTYKAYDWYTAREERRQQNRQWRNTYGSYYNYSPGWDLYGGYSSYYPFYSSFGNYGYGNYGYGNRWRGRGGRWGVGIGYSW</sequence>
<reference evidence="3" key="1">
    <citation type="journal article" date="2019" name="Int. J. Syst. Evol. Microbiol.">
        <title>The Global Catalogue of Microorganisms (GCM) 10K type strain sequencing project: providing services to taxonomists for standard genome sequencing and annotation.</title>
        <authorList>
            <consortium name="The Broad Institute Genomics Platform"/>
            <consortium name="The Broad Institute Genome Sequencing Center for Infectious Disease"/>
            <person name="Wu L."/>
            <person name="Ma J."/>
        </authorList>
    </citation>
    <scope>NUCLEOTIDE SEQUENCE [LARGE SCALE GENOMIC DNA]</scope>
    <source>
        <strain evidence="3">CCUG 63418</strain>
    </source>
</reference>
<evidence type="ECO:0008006" key="4">
    <source>
        <dbReference type="Google" id="ProtNLM"/>
    </source>
</evidence>
<dbReference type="RefSeq" id="WP_377098796.1">
    <property type="nucleotide sequence ID" value="NZ_JBHTHU010000005.1"/>
</dbReference>